<dbReference type="EMBL" id="SWLB01000013">
    <property type="protein sequence ID" value="KAF3331012.1"/>
    <property type="molecule type" value="Genomic_DNA"/>
</dbReference>
<reference evidence="5" key="1">
    <citation type="submission" date="2020-01" db="EMBL/GenBank/DDBJ databases">
        <title>Genome sequence of Kobresia littledalei, the first chromosome-level genome in the family Cyperaceae.</title>
        <authorList>
            <person name="Qu G."/>
        </authorList>
    </citation>
    <scope>NUCLEOTIDE SEQUENCE</scope>
    <source>
        <strain evidence="5">C.B.Clarke</strain>
        <tissue evidence="5">Leaf</tissue>
    </source>
</reference>
<keyword evidence="4" id="KW-0732">Signal</keyword>
<evidence type="ECO:0000313" key="6">
    <source>
        <dbReference type="Proteomes" id="UP000623129"/>
    </source>
</evidence>
<comment type="caution">
    <text evidence="5">The sequence shown here is derived from an EMBL/GenBank/DDBJ whole genome shotgun (WGS) entry which is preliminary data.</text>
</comment>
<dbReference type="PRINTS" id="PR00347">
    <property type="entry name" value="THAUMATIN"/>
</dbReference>
<accession>A0A833R2I3</accession>
<feature type="disulfide bond" evidence="3">
    <location>
        <begin position="104"/>
        <end position="110"/>
    </location>
</feature>
<dbReference type="Gene3D" id="2.60.110.10">
    <property type="entry name" value="Thaumatin"/>
    <property type="match status" value="1"/>
</dbReference>
<proteinExistence type="inferred from homology"/>
<feature type="disulfide bond" evidence="3">
    <location>
        <begin position="166"/>
        <end position="228"/>
    </location>
</feature>
<comment type="similarity">
    <text evidence="1">Belongs to the thaumatin family.</text>
</comment>
<keyword evidence="2 3" id="KW-1015">Disulfide bond</keyword>
<evidence type="ECO:0000256" key="3">
    <source>
        <dbReference type="PIRSR" id="PIRSR002703-1"/>
    </source>
</evidence>
<protein>
    <recommendedName>
        <fullName evidence="7">Thaumatin-like protein</fullName>
    </recommendedName>
</protein>
<name>A0A833R2I3_9POAL</name>
<evidence type="ECO:0000256" key="2">
    <source>
        <dbReference type="ARBA" id="ARBA00023157"/>
    </source>
</evidence>
<feature type="signal peptide" evidence="4">
    <location>
        <begin position="1"/>
        <end position="18"/>
    </location>
</feature>
<feature type="disulfide bond" evidence="3">
    <location>
        <begin position="195"/>
        <end position="204"/>
    </location>
</feature>
<dbReference type="PROSITE" id="PS51367">
    <property type="entry name" value="THAUMATIN_2"/>
    <property type="match status" value="1"/>
</dbReference>
<dbReference type="Proteomes" id="UP000623129">
    <property type="component" value="Unassembled WGS sequence"/>
</dbReference>
<organism evidence="5 6">
    <name type="scientific">Carex littledalei</name>
    <dbReference type="NCBI Taxonomy" id="544730"/>
    <lineage>
        <taxon>Eukaryota</taxon>
        <taxon>Viridiplantae</taxon>
        <taxon>Streptophyta</taxon>
        <taxon>Embryophyta</taxon>
        <taxon>Tracheophyta</taxon>
        <taxon>Spermatophyta</taxon>
        <taxon>Magnoliopsida</taxon>
        <taxon>Liliopsida</taxon>
        <taxon>Poales</taxon>
        <taxon>Cyperaceae</taxon>
        <taxon>Cyperoideae</taxon>
        <taxon>Cariceae</taxon>
        <taxon>Carex</taxon>
        <taxon>Carex subgen. Euthyceras</taxon>
    </lineage>
</organism>
<dbReference type="SMART" id="SM00205">
    <property type="entry name" value="THN"/>
    <property type="match status" value="1"/>
</dbReference>
<evidence type="ECO:0008006" key="7">
    <source>
        <dbReference type="Google" id="ProtNLM"/>
    </source>
</evidence>
<dbReference type="AlphaFoldDB" id="A0A833R2I3"/>
<dbReference type="InterPro" id="IPR001938">
    <property type="entry name" value="Thaumatin"/>
</dbReference>
<dbReference type="FunFam" id="2.60.110.10:FF:000002">
    <property type="entry name" value="Thaumatin-like protein 1a"/>
    <property type="match status" value="1"/>
</dbReference>
<sequence length="278" mass="29410">MKSLLLFIAILSAGTILCESIAAAATTAKRTTFTLRNNCRHKVWPGTLSGNGVAVLGGGGFELAPQANITFSAPPGWSGRFWARTYCSFSNNTAVGAKCATGDCGGALNCTLGGMPPVTLAEFTLANRANEKDFYDVSLVDGYNIGIGITALDKLPRGSSCGYAGCVSDVNARCPAELRLKEQNKTETIACMSACEAFQTEEYCCTGAHSTPHNCGPTKYSKLFKAACPSAYSYAYDDPTSTFTCSASTKYLITFCPSAATAKAAHFRPRLPGHFVHH</sequence>
<dbReference type="CDD" id="cd09218">
    <property type="entry name" value="TLP-PA"/>
    <property type="match status" value="1"/>
</dbReference>
<dbReference type="PANTHER" id="PTHR31048">
    <property type="entry name" value="OS03G0233200 PROTEIN"/>
    <property type="match status" value="1"/>
</dbReference>
<gene>
    <name evidence="5" type="ORF">FCM35_KLT04366</name>
</gene>
<evidence type="ECO:0000313" key="5">
    <source>
        <dbReference type="EMBL" id="KAF3331012.1"/>
    </source>
</evidence>
<feature type="disulfide bond" evidence="3">
    <location>
        <begin position="174"/>
        <end position="191"/>
    </location>
</feature>
<dbReference type="SUPFAM" id="SSF49870">
    <property type="entry name" value="Osmotin, thaumatin-like protein"/>
    <property type="match status" value="1"/>
</dbReference>
<feature type="chain" id="PRO_5033015669" description="Thaumatin-like protein" evidence="4">
    <location>
        <begin position="19"/>
        <end position="278"/>
    </location>
</feature>
<dbReference type="InterPro" id="IPR037176">
    <property type="entry name" value="Osmotin/thaumatin-like_sf"/>
</dbReference>
<evidence type="ECO:0000256" key="4">
    <source>
        <dbReference type="SAM" id="SignalP"/>
    </source>
</evidence>
<dbReference type="Pfam" id="PF00314">
    <property type="entry name" value="Thaumatin"/>
    <property type="match status" value="1"/>
</dbReference>
<feature type="disulfide bond" evidence="3">
    <location>
        <begin position="39"/>
        <end position="256"/>
    </location>
</feature>
<keyword evidence="6" id="KW-1185">Reference proteome</keyword>
<evidence type="ECO:0000256" key="1">
    <source>
        <dbReference type="ARBA" id="ARBA00010607"/>
    </source>
</evidence>
<feature type="disulfide bond" evidence="3">
    <location>
        <begin position="87"/>
        <end position="99"/>
    </location>
</feature>
<feature type="disulfide bond" evidence="3">
    <location>
        <begin position="205"/>
        <end position="215"/>
    </location>
</feature>
<dbReference type="PIRSF" id="PIRSF002703">
    <property type="entry name" value="Thaumatin"/>
    <property type="match status" value="1"/>
</dbReference>
<feature type="disulfide bond" evidence="3">
    <location>
        <begin position="161"/>
        <end position="245"/>
    </location>
</feature>
<dbReference type="OrthoDB" id="430315at2759"/>